<name>A0ABV0K3K8_9CYAN</name>
<dbReference type="PANTHER" id="PTHR47152">
    <property type="entry name" value="SLR2084 PROTEIN-RELATED"/>
    <property type="match status" value="1"/>
</dbReference>
<reference evidence="2 3" key="1">
    <citation type="submission" date="2022-04" db="EMBL/GenBank/DDBJ databases">
        <title>Positive selection, recombination, and allopatry shape intraspecific diversity of widespread and dominant cyanobacteria.</title>
        <authorList>
            <person name="Wei J."/>
            <person name="Shu W."/>
            <person name="Hu C."/>
        </authorList>
    </citation>
    <scope>NUCLEOTIDE SEQUENCE [LARGE SCALE GENOMIC DNA]</scope>
    <source>
        <strain evidence="2 3">DQ-A4</strain>
    </source>
</reference>
<keyword evidence="2" id="KW-0255">Endonuclease</keyword>
<dbReference type="CDD" id="cd06260">
    <property type="entry name" value="DUF820-like"/>
    <property type="match status" value="1"/>
</dbReference>
<keyword evidence="2" id="KW-0540">Nuclease</keyword>
<feature type="domain" description="Putative restriction endonuclease" evidence="1">
    <location>
        <begin position="24"/>
        <end position="192"/>
    </location>
</feature>
<dbReference type="RefSeq" id="WP_190696137.1">
    <property type="nucleotide sequence ID" value="NZ_JAMPKX010000002.1"/>
</dbReference>
<accession>A0ABV0K3K8</accession>
<dbReference type="InterPro" id="IPR008538">
    <property type="entry name" value="Uma2"/>
</dbReference>
<evidence type="ECO:0000313" key="2">
    <source>
        <dbReference type="EMBL" id="MEP0946488.1"/>
    </source>
</evidence>
<dbReference type="GO" id="GO:0004519">
    <property type="term" value="F:endonuclease activity"/>
    <property type="evidence" value="ECO:0007669"/>
    <property type="project" value="UniProtKB-KW"/>
</dbReference>
<keyword evidence="2" id="KW-0378">Hydrolase</keyword>
<dbReference type="Proteomes" id="UP001482513">
    <property type="component" value="Unassembled WGS sequence"/>
</dbReference>
<comment type="caution">
    <text evidence="2">The sequence shown here is derived from an EMBL/GenBank/DDBJ whole genome shotgun (WGS) entry which is preliminary data.</text>
</comment>
<organism evidence="2 3">
    <name type="scientific">Leptolyngbya subtilissima DQ-A4</name>
    <dbReference type="NCBI Taxonomy" id="2933933"/>
    <lineage>
        <taxon>Bacteria</taxon>
        <taxon>Bacillati</taxon>
        <taxon>Cyanobacteriota</taxon>
        <taxon>Cyanophyceae</taxon>
        <taxon>Leptolyngbyales</taxon>
        <taxon>Leptolyngbyaceae</taxon>
        <taxon>Leptolyngbya group</taxon>
        <taxon>Leptolyngbya</taxon>
    </lineage>
</organism>
<evidence type="ECO:0000259" key="1">
    <source>
        <dbReference type="Pfam" id="PF05685"/>
    </source>
</evidence>
<dbReference type="InterPro" id="IPR012296">
    <property type="entry name" value="Nuclease_put_TT1808"/>
</dbReference>
<proteinExistence type="predicted"/>
<evidence type="ECO:0000313" key="3">
    <source>
        <dbReference type="Proteomes" id="UP001482513"/>
    </source>
</evidence>
<dbReference type="PANTHER" id="PTHR47152:SF1">
    <property type="entry name" value="SLL1186 PROTEIN"/>
    <property type="match status" value="1"/>
</dbReference>
<gene>
    <name evidence="2" type="ORF">NC992_06365</name>
</gene>
<protein>
    <submittedName>
        <fullName evidence="2">Uma2 family endonuclease</fullName>
    </submittedName>
</protein>
<keyword evidence="3" id="KW-1185">Reference proteome</keyword>
<dbReference type="Pfam" id="PF05685">
    <property type="entry name" value="Uma2"/>
    <property type="match status" value="1"/>
</dbReference>
<dbReference type="EMBL" id="JAMPKX010000002">
    <property type="protein sequence ID" value="MEP0946488.1"/>
    <property type="molecule type" value="Genomic_DNA"/>
</dbReference>
<dbReference type="Gene3D" id="3.90.1570.10">
    <property type="entry name" value="tt1808, chain A"/>
    <property type="match status" value="1"/>
</dbReference>
<sequence>MVTLELRQIEVPLGKSLVLRDVSWAEFEAILAELGNHRSTRIAYDNGFLEIMAPLPEHEYFKETLGDAVKDMAEELTIEFASYGSATWRRKAKQAGIEPDNCFYFQNETLVRGKLDFDLDRDPPPDLALEIDLTSKSLDRFPIYARLGIPEIWCYDSGVLTIHLLEGDRYGASEQSQVFPTLDIRALPQLIESQRSAGRLALRRAVRNWVKEQSQSAQS</sequence>